<evidence type="ECO:0000256" key="10">
    <source>
        <dbReference type="SAM" id="Phobius"/>
    </source>
</evidence>
<dbReference type="PANTHER" id="PTHR21266:SF32">
    <property type="entry name" value="CHOLESTEROL 7-DESATURASE NVD"/>
    <property type="match status" value="1"/>
</dbReference>
<evidence type="ECO:0000256" key="8">
    <source>
        <dbReference type="ARBA" id="ARBA00023014"/>
    </source>
</evidence>
<dbReference type="OrthoDB" id="426882at2759"/>
<keyword evidence="5 10" id="KW-1133">Transmembrane helix</keyword>
<dbReference type="InterPro" id="IPR036922">
    <property type="entry name" value="Rieske_2Fe-2S_sf"/>
</dbReference>
<evidence type="ECO:0000313" key="12">
    <source>
        <dbReference type="EMBL" id="CAF1000330.1"/>
    </source>
</evidence>
<evidence type="ECO:0000256" key="7">
    <source>
        <dbReference type="ARBA" id="ARBA00023004"/>
    </source>
</evidence>
<evidence type="ECO:0000256" key="1">
    <source>
        <dbReference type="ARBA" id="ARBA00004370"/>
    </source>
</evidence>
<gene>
    <name evidence="12" type="ORF">GPM918_LOCUS13721</name>
    <name evidence="13" type="ORF">SRO942_LOCUS13721</name>
</gene>
<dbReference type="GO" id="GO:0046872">
    <property type="term" value="F:metal ion binding"/>
    <property type="evidence" value="ECO:0007669"/>
    <property type="project" value="UniProtKB-KW"/>
</dbReference>
<accession>A0A814GSZ5</accession>
<keyword evidence="4" id="KW-0479">Metal-binding</keyword>
<dbReference type="Pfam" id="PF00355">
    <property type="entry name" value="Rieske"/>
    <property type="match status" value="1"/>
</dbReference>
<dbReference type="Proteomes" id="UP000681722">
    <property type="component" value="Unassembled WGS sequence"/>
</dbReference>
<dbReference type="Proteomes" id="UP000663829">
    <property type="component" value="Unassembled WGS sequence"/>
</dbReference>
<keyword evidence="3" id="KW-0001">2Fe-2S</keyword>
<comment type="subcellular location">
    <subcellularLocation>
        <location evidence="1">Membrane</location>
    </subcellularLocation>
</comment>
<dbReference type="GO" id="GO:0051537">
    <property type="term" value="F:2 iron, 2 sulfur cluster binding"/>
    <property type="evidence" value="ECO:0007669"/>
    <property type="project" value="UniProtKB-KW"/>
</dbReference>
<dbReference type="SUPFAM" id="SSF50022">
    <property type="entry name" value="ISP domain"/>
    <property type="match status" value="1"/>
</dbReference>
<organism evidence="12 14">
    <name type="scientific">Didymodactylos carnosus</name>
    <dbReference type="NCBI Taxonomy" id="1234261"/>
    <lineage>
        <taxon>Eukaryota</taxon>
        <taxon>Metazoa</taxon>
        <taxon>Spiralia</taxon>
        <taxon>Gnathifera</taxon>
        <taxon>Rotifera</taxon>
        <taxon>Eurotatoria</taxon>
        <taxon>Bdelloidea</taxon>
        <taxon>Philodinida</taxon>
        <taxon>Philodinidae</taxon>
        <taxon>Didymodactylos</taxon>
    </lineage>
</organism>
<dbReference type="EMBL" id="CAJOBC010003198">
    <property type="protein sequence ID" value="CAF3771774.1"/>
    <property type="molecule type" value="Genomic_DNA"/>
</dbReference>
<dbReference type="GO" id="GO:0016491">
    <property type="term" value="F:oxidoreductase activity"/>
    <property type="evidence" value="ECO:0007669"/>
    <property type="project" value="UniProtKB-KW"/>
</dbReference>
<evidence type="ECO:0000256" key="4">
    <source>
        <dbReference type="ARBA" id="ARBA00022723"/>
    </source>
</evidence>
<dbReference type="InterPro" id="IPR017941">
    <property type="entry name" value="Rieske_2Fe-2S"/>
</dbReference>
<evidence type="ECO:0000256" key="6">
    <source>
        <dbReference type="ARBA" id="ARBA00023002"/>
    </source>
</evidence>
<keyword evidence="9 10" id="KW-0472">Membrane</keyword>
<keyword evidence="2 10" id="KW-0812">Transmembrane</keyword>
<evidence type="ECO:0000259" key="11">
    <source>
        <dbReference type="PROSITE" id="PS51296"/>
    </source>
</evidence>
<keyword evidence="6" id="KW-0560">Oxidoreductase</keyword>
<dbReference type="EMBL" id="CAJNOQ010003198">
    <property type="protein sequence ID" value="CAF1000330.1"/>
    <property type="molecule type" value="Genomic_DNA"/>
</dbReference>
<dbReference type="Gene3D" id="2.102.10.10">
    <property type="entry name" value="Rieske [2Fe-2S] iron-sulphur domain"/>
    <property type="match status" value="1"/>
</dbReference>
<sequence length="435" mass="50562">MLLLLLSSLFYQYIISTLITSVIILLCYFTIVEYRRVQRRDKSRLRHQKYSLSDQNDIDSIRKQLDPLDHTLYWYPVALSHEITNKQPYGFQLLNEPLCLYRTGKNNDVVCVVDRCPHRSAPLSLGQMTKQGTLECIYHGWQYGVDGKCQVIPSTSKYSNVASVICAQTKPVHEQYGFIWVWPGRKDLAHSDLIPHQLLADLQHSTDYIMSPEGYRVLDIPYDLMVDNLLDIAHIDFTHDGLIGKRSLATCIKCEKLSTNLFSSINSESCSFKLTRPESTKNKGECTYMHFLPPCFIRLEHIFQKERKFTQIMINIPSATNKMKLLFQFYRNFAKFKFVEYIPGYDYYMNNMNVKIVNQDLLLLDGINRNVDLYSAPLLGSIVSADQPIKAFRKYQMKTLMKYQTIYFKSWQKQIFKDGEGSGNSIDDIEDLRTS</sequence>
<evidence type="ECO:0000256" key="9">
    <source>
        <dbReference type="ARBA" id="ARBA00023136"/>
    </source>
</evidence>
<dbReference type="PANTHER" id="PTHR21266">
    <property type="entry name" value="IRON-SULFUR DOMAIN CONTAINING PROTEIN"/>
    <property type="match status" value="1"/>
</dbReference>
<dbReference type="InterPro" id="IPR044043">
    <property type="entry name" value="VanA_C_cat"/>
</dbReference>
<proteinExistence type="predicted"/>
<evidence type="ECO:0000313" key="14">
    <source>
        <dbReference type="Proteomes" id="UP000663829"/>
    </source>
</evidence>
<feature type="domain" description="Rieske" evidence="11">
    <location>
        <begin position="74"/>
        <end position="181"/>
    </location>
</feature>
<keyword evidence="8" id="KW-0411">Iron-sulfur</keyword>
<evidence type="ECO:0000313" key="13">
    <source>
        <dbReference type="EMBL" id="CAF3771774.1"/>
    </source>
</evidence>
<dbReference type="GO" id="GO:0016020">
    <property type="term" value="C:membrane"/>
    <property type="evidence" value="ECO:0007669"/>
    <property type="project" value="UniProtKB-SubCell"/>
</dbReference>
<protein>
    <recommendedName>
        <fullName evidence="11">Rieske domain-containing protein</fullName>
    </recommendedName>
</protein>
<dbReference type="PROSITE" id="PS51296">
    <property type="entry name" value="RIESKE"/>
    <property type="match status" value="1"/>
</dbReference>
<reference evidence="12" key="1">
    <citation type="submission" date="2021-02" db="EMBL/GenBank/DDBJ databases">
        <authorList>
            <person name="Nowell W R."/>
        </authorList>
    </citation>
    <scope>NUCLEOTIDE SEQUENCE</scope>
</reference>
<evidence type="ECO:0000256" key="3">
    <source>
        <dbReference type="ARBA" id="ARBA00022714"/>
    </source>
</evidence>
<dbReference type="InterPro" id="IPR050584">
    <property type="entry name" value="Cholesterol_7-desaturase"/>
</dbReference>
<dbReference type="AlphaFoldDB" id="A0A814GSZ5"/>
<dbReference type="SUPFAM" id="SSF55961">
    <property type="entry name" value="Bet v1-like"/>
    <property type="match status" value="1"/>
</dbReference>
<dbReference type="Pfam" id="PF19112">
    <property type="entry name" value="VanA_C"/>
    <property type="match status" value="1"/>
</dbReference>
<name>A0A814GSZ5_9BILA</name>
<keyword evidence="14" id="KW-1185">Reference proteome</keyword>
<feature type="transmembrane region" description="Helical" evidence="10">
    <location>
        <begin position="12"/>
        <end position="34"/>
    </location>
</feature>
<comment type="caution">
    <text evidence="12">The sequence shown here is derived from an EMBL/GenBank/DDBJ whole genome shotgun (WGS) entry which is preliminary data.</text>
</comment>
<dbReference type="Gene3D" id="3.90.380.10">
    <property type="entry name" value="Naphthalene 1,2-dioxygenase Alpha Subunit, Chain A, domain 1"/>
    <property type="match status" value="1"/>
</dbReference>
<keyword evidence="7" id="KW-0408">Iron</keyword>
<dbReference type="GO" id="GO:0005737">
    <property type="term" value="C:cytoplasm"/>
    <property type="evidence" value="ECO:0007669"/>
    <property type="project" value="TreeGrafter"/>
</dbReference>
<evidence type="ECO:0000256" key="5">
    <source>
        <dbReference type="ARBA" id="ARBA00022989"/>
    </source>
</evidence>
<evidence type="ECO:0000256" key="2">
    <source>
        <dbReference type="ARBA" id="ARBA00022692"/>
    </source>
</evidence>